<keyword evidence="10" id="KW-1185">Reference proteome</keyword>
<dbReference type="Proteomes" id="UP000438476">
    <property type="component" value="Unassembled WGS sequence"/>
</dbReference>
<comment type="similarity">
    <text evidence="1">Belongs to the tannase family.</text>
</comment>
<dbReference type="RefSeq" id="WP_160737026.1">
    <property type="nucleotide sequence ID" value="NZ_WTYT01000005.1"/>
</dbReference>
<dbReference type="AlphaFoldDB" id="A0A6I4T8Y5"/>
<dbReference type="GO" id="GO:0052689">
    <property type="term" value="F:carboxylic ester hydrolase activity"/>
    <property type="evidence" value="ECO:0007669"/>
    <property type="project" value="UniProtKB-KW"/>
</dbReference>
<dbReference type="InterPro" id="IPR011118">
    <property type="entry name" value="Tannase/feruloyl_esterase"/>
</dbReference>
<evidence type="ECO:0000256" key="2">
    <source>
        <dbReference type="ARBA" id="ARBA00022487"/>
    </source>
</evidence>
<sequence>MRKQLTQLSILCVSLIAGLVTAAAPEPARAAPISASSAPLIALPERAEIAPVMDCDALVVPVSQNSGDIVYRIRSATREQADQEHPASCLVKGYTAPQTEFELRLPLSGYNGRFLQGGCGGMCGVIGTQITPRCSNAHTVSGGFAVAFNNGGHHSAGIGDATWAVGDPELREQFAHKAAHAVAVASKSIIQQFYGAPPEWSYFAGCSGGGREALVEVQRYPEDFDGVVAGSSVAMPAAMQLFLWEAQQGLYDDGRPVFTSAAVELLHRKVLDACDTLDGIPDRQIDDPRQCRFDPAELACSEGEDGDATCLNADQVAAARAYYRGPSDADGHALFPGGAPYGGELGWIGRGSPIETGKFAAQSFLQYLLLPDLPADFTWRDWRFSKESLQRLIKGGELYDAGQPDISTFQNAGGKLLMWQGFADNAAGAYGMLDYYQAMRDQMGGLDNVRSFARMFLVPGGYHCVGGYVPYDQDFLGAVVNWVETGKAPDAVTAVATLDDDTIRTRPLYAYPTGTRYLGGDVNSASSFEPREPSNIPQDGFDWPGSLAQEKPLHISF</sequence>
<proteinExistence type="inferred from homology"/>
<protein>
    <submittedName>
        <fullName evidence="9">Tannase/feruloyl esterase family alpha/beta hydrolase</fullName>
    </submittedName>
</protein>
<dbReference type="GO" id="GO:0046872">
    <property type="term" value="F:metal ion binding"/>
    <property type="evidence" value="ECO:0007669"/>
    <property type="project" value="UniProtKB-KW"/>
</dbReference>
<evidence type="ECO:0000256" key="8">
    <source>
        <dbReference type="SAM" id="SignalP"/>
    </source>
</evidence>
<gene>
    <name evidence="9" type="ORF">GRI91_12565</name>
</gene>
<keyword evidence="3" id="KW-0479">Metal-binding</keyword>
<evidence type="ECO:0000313" key="10">
    <source>
        <dbReference type="Proteomes" id="UP000438476"/>
    </source>
</evidence>
<feature type="signal peptide" evidence="8">
    <location>
        <begin position="1"/>
        <end position="22"/>
    </location>
</feature>
<organism evidence="9 10">
    <name type="scientific">Altericroceibacterium endophyticum</name>
    <dbReference type="NCBI Taxonomy" id="1808508"/>
    <lineage>
        <taxon>Bacteria</taxon>
        <taxon>Pseudomonadati</taxon>
        <taxon>Pseudomonadota</taxon>
        <taxon>Alphaproteobacteria</taxon>
        <taxon>Sphingomonadales</taxon>
        <taxon>Erythrobacteraceae</taxon>
        <taxon>Altericroceibacterium</taxon>
    </lineage>
</organism>
<evidence type="ECO:0000256" key="3">
    <source>
        <dbReference type="ARBA" id="ARBA00022723"/>
    </source>
</evidence>
<dbReference type="PANTHER" id="PTHR33938:SF15">
    <property type="entry name" value="FERULOYL ESTERASE B-RELATED"/>
    <property type="match status" value="1"/>
</dbReference>
<reference evidence="9 10" key="1">
    <citation type="submission" date="2019-12" db="EMBL/GenBank/DDBJ databases">
        <title>Genomic-based taxomic classification of the family Erythrobacteraceae.</title>
        <authorList>
            <person name="Xu L."/>
        </authorList>
    </citation>
    <scope>NUCLEOTIDE SEQUENCE [LARGE SCALE GENOMIC DNA]</scope>
    <source>
        <strain evidence="9 10">LMG 29518</strain>
    </source>
</reference>
<evidence type="ECO:0000256" key="5">
    <source>
        <dbReference type="ARBA" id="ARBA00022801"/>
    </source>
</evidence>
<keyword evidence="2" id="KW-0719">Serine esterase</keyword>
<dbReference type="OrthoDB" id="7197884at2"/>
<dbReference type="EMBL" id="WTYT01000005">
    <property type="protein sequence ID" value="MXO66591.1"/>
    <property type="molecule type" value="Genomic_DNA"/>
</dbReference>
<name>A0A6I4T8Y5_9SPHN</name>
<keyword evidence="7" id="KW-1015">Disulfide bond</keyword>
<evidence type="ECO:0000256" key="7">
    <source>
        <dbReference type="ARBA" id="ARBA00023157"/>
    </source>
</evidence>
<evidence type="ECO:0000313" key="9">
    <source>
        <dbReference type="EMBL" id="MXO66591.1"/>
    </source>
</evidence>
<evidence type="ECO:0000256" key="4">
    <source>
        <dbReference type="ARBA" id="ARBA00022729"/>
    </source>
</evidence>
<comment type="caution">
    <text evidence="9">The sequence shown here is derived from an EMBL/GenBank/DDBJ whole genome shotgun (WGS) entry which is preliminary data.</text>
</comment>
<keyword evidence="6" id="KW-0106">Calcium</keyword>
<dbReference type="SUPFAM" id="SSF53474">
    <property type="entry name" value="alpha/beta-Hydrolases"/>
    <property type="match status" value="1"/>
</dbReference>
<keyword evidence="5 9" id="KW-0378">Hydrolase</keyword>
<evidence type="ECO:0000256" key="1">
    <source>
        <dbReference type="ARBA" id="ARBA00006249"/>
    </source>
</evidence>
<keyword evidence="4 8" id="KW-0732">Signal</keyword>
<dbReference type="InterPro" id="IPR029058">
    <property type="entry name" value="AB_hydrolase_fold"/>
</dbReference>
<feature type="chain" id="PRO_5026055181" evidence="8">
    <location>
        <begin position="23"/>
        <end position="557"/>
    </location>
</feature>
<accession>A0A6I4T8Y5</accession>
<dbReference type="PANTHER" id="PTHR33938">
    <property type="entry name" value="FERULOYL ESTERASE B-RELATED"/>
    <property type="match status" value="1"/>
</dbReference>
<dbReference type="Pfam" id="PF07519">
    <property type="entry name" value="Tannase"/>
    <property type="match status" value="1"/>
</dbReference>
<evidence type="ECO:0000256" key="6">
    <source>
        <dbReference type="ARBA" id="ARBA00022837"/>
    </source>
</evidence>